<dbReference type="Pfam" id="PF03922">
    <property type="entry name" value="OmpW"/>
    <property type="match status" value="1"/>
</dbReference>
<dbReference type="GO" id="GO:0055085">
    <property type="term" value="P:transmembrane transport"/>
    <property type="evidence" value="ECO:0007669"/>
    <property type="project" value="TreeGrafter"/>
</dbReference>
<feature type="chain" id="PRO_5012658645" evidence="2">
    <location>
        <begin position="22"/>
        <end position="243"/>
    </location>
</feature>
<keyword evidence="2" id="KW-0732">Signal</keyword>
<sequence>MRKIRVIALAAALLASTGAHAQSAGDFVANLGWFHLSPQDSSKPLTVNALGTSVTESGTGASVDDSDTFGITGTYFITDHIATTAVFGIPPKFHLSGTGSLAELGQLGSAYEWSPTLLLKYYFNDAQSHFRPYLGAGGSYVWYSGVKLSQAVSSGSYLYSSTYGTALEGTTTAKLSSSFAPVINAGFAYNIDKHWSVDASLSYMWLSTRATLTTHTAEAGTVTSTTKLKLNPIISFVSIGYRF</sequence>
<evidence type="ECO:0000313" key="4">
    <source>
        <dbReference type="Proteomes" id="UP000184693"/>
    </source>
</evidence>
<evidence type="ECO:0000256" key="2">
    <source>
        <dbReference type="SAM" id="SignalP"/>
    </source>
</evidence>
<dbReference type="GO" id="GO:0009279">
    <property type="term" value="C:cell outer membrane"/>
    <property type="evidence" value="ECO:0007669"/>
    <property type="project" value="UniProtKB-SubCell"/>
</dbReference>
<dbReference type="SUPFAM" id="SSF56925">
    <property type="entry name" value="OMPA-like"/>
    <property type="match status" value="1"/>
</dbReference>
<dbReference type="EMBL" id="FSRM01000002">
    <property type="protein sequence ID" value="SIO47651.1"/>
    <property type="molecule type" value="Genomic_DNA"/>
</dbReference>
<organism evidence="3 4">
    <name type="scientific">Paraburkholderia phenazinium</name>
    <dbReference type="NCBI Taxonomy" id="60549"/>
    <lineage>
        <taxon>Bacteria</taxon>
        <taxon>Pseudomonadati</taxon>
        <taxon>Pseudomonadota</taxon>
        <taxon>Betaproteobacteria</taxon>
        <taxon>Burkholderiales</taxon>
        <taxon>Burkholderiaceae</taxon>
        <taxon>Paraburkholderia</taxon>
    </lineage>
</organism>
<dbReference type="Proteomes" id="UP000184693">
    <property type="component" value="Unassembled WGS sequence"/>
</dbReference>
<dbReference type="InterPro" id="IPR011250">
    <property type="entry name" value="OMP/PagP_B-barrel"/>
</dbReference>
<dbReference type="RefSeq" id="WP_074267048.1">
    <property type="nucleotide sequence ID" value="NZ_FSRM01000002.1"/>
</dbReference>
<proteinExistence type="predicted"/>
<dbReference type="InterPro" id="IPR005618">
    <property type="entry name" value="OMPW"/>
</dbReference>
<gene>
    <name evidence="3" type="ORF">SAMN05444168_5013</name>
</gene>
<dbReference type="Gene3D" id="2.40.160.20">
    <property type="match status" value="1"/>
</dbReference>
<protein>
    <submittedName>
        <fullName evidence="3">Outer membrane protein</fullName>
    </submittedName>
</protein>
<comment type="subcellular location">
    <subcellularLocation>
        <location evidence="1">Cell outer membrane</location>
    </subcellularLocation>
</comment>
<name>A0A1N6JTV1_9BURK</name>
<dbReference type="OrthoDB" id="9807574at2"/>
<dbReference type="AlphaFoldDB" id="A0A1N6JTV1"/>
<evidence type="ECO:0000256" key="1">
    <source>
        <dbReference type="ARBA" id="ARBA00004442"/>
    </source>
</evidence>
<feature type="signal peptide" evidence="2">
    <location>
        <begin position="1"/>
        <end position="21"/>
    </location>
</feature>
<dbReference type="PANTHER" id="PTHR36920">
    <property type="match status" value="1"/>
</dbReference>
<accession>A0A1N6JTV1</accession>
<evidence type="ECO:0000313" key="3">
    <source>
        <dbReference type="EMBL" id="SIO47651.1"/>
    </source>
</evidence>
<reference evidence="3 4" key="1">
    <citation type="submission" date="2016-11" db="EMBL/GenBank/DDBJ databases">
        <authorList>
            <person name="Jaros S."/>
            <person name="Januszkiewicz K."/>
            <person name="Wedrychowicz H."/>
        </authorList>
    </citation>
    <scope>NUCLEOTIDE SEQUENCE [LARGE SCALE GENOMIC DNA]</scope>
    <source>
        <strain evidence="3 4">GAS86</strain>
    </source>
</reference>
<dbReference type="PANTHER" id="PTHR36920:SF1">
    <property type="entry name" value="OUTER MEMBRANE PROTEIN W"/>
    <property type="match status" value="1"/>
</dbReference>